<dbReference type="EMBL" id="WTXG01000024">
    <property type="protein sequence ID" value="KAI0299080.1"/>
    <property type="molecule type" value="Genomic_DNA"/>
</dbReference>
<evidence type="ECO:0000313" key="5">
    <source>
        <dbReference type="EMBL" id="KAI0299080.1"/>
    </source>
</evidence>
<dbReference type="GO" id="GO:0043657">
    <property type="term" value="C:host cell"/>
    <property type="evidence" value="ECO:0007669"/>
    <property type="project" value="UniProtKB-SubCell"/>
</dbReference>
<proteinExistence type="predicted"/>
<accession>A0AAD4QK22</accession>
<evidence type="ECO:0000313" key="6">
    <source>
        <dbReference type="Proteomes" id="UP001203297"/>
    </source>
</evidence>
<gene>
    <name evidence="5" type="ORF">B0F90DRAFT_630253</name>
</gene>
<sequence>MATILTLFCLAIDNQKEVIGNIFNVKIQSDDYASDLKDAIKAKMANQLSHVDADQLIIWKLLKLQCIDLATNKISDAIKVFDFSSSRPFRSFILAMSSPNTGKTAQMRATCISLYRCHRSKGPRASRVSISI</sequence>
<evidence type="ECO:0000256" key="1">
    <source>
        <dbReference type="ARBA" id="ARBA00004340"/>
    </source>
</evidence>
<dbReference type="Pfam" id="PF20147">
    <property type="entry name" value="Crinkler"/>
    <property type="match status" value="1"/>
</dbReference>
<evidence type="ECO:0000256" key="2">
    <source>
        <dbReference type="ARBA" id="ARBA00004613"/>
    </source>
</evidence>
<name>A0AAD4QK22_9AGAM</name>
<protein>
    <recommendedName>
        <fullName evidence="4">Crinkler effector protein N-terminal domain-containing protein</fullName>
    </recommendedName>
</protein>
<dbReference type="InterPro" id="IPR045379">
    <property type="entry name" value="Crinkler_N"/>
</dbReference>
<evidence type="ECO:0000259" key="4">
    <source>
        <dbReference type="Pfam" id="PF20147"/>
    </source>
</evidence>
<dbReference type="Proteomes" id="UP001203297">
    <property type="component" value="Unassembled WGS sequence"/>
</dbReference>
<keyword evidence="3" id="KW-0964">Secreted</keyword>
<keyword evidence="6" id="KW-1185">Reference proteome</keyword>
<dbReference type="AlphaFoldDB" id="A0AAD4QK22"/>
<comment type="caution">
    <text evidence="5">The sequence shown here is derived from an EMBL/GenBank/DDBJ whole genome shotgun (WGS) entry which is preliminary data.</text>
</comment>
<organism evidence="5 6">
    <name type="scientific">Multifurca ochricompacta</name>
    <dbReference type="NCBI Taxonomy" id="376703"/>
    <lineage>
        <taxon>Eukaryota</taxon>
        <taxon>Fungi</taxon>
        <taxon>Dikarya</taxon>
        <taxon>Basidiomycota</taxon>
        <taxon>Agaricomycotina</taxon>
        <taxon>Agaricomycetes</taxon>
        <taxon>Russulales</taxon>
        <taxon>Russulaceae</taxon>
        <taxon>Multifurca</taxon>
    </lineage>
</organism>
<evidence type="ECO:0000256" key="3">
    <source>
        <dbReference type="ARBA" id="ARBA00022525"/>
    </source>
</evidence>
<comment type="subcellular location">
    <subcellularLocation>
        <location evidence="1">Host cell</location>
    </subcellularLocation>
    <subcellularLocation>
        <location evidence="2">Secreted</location>
    </subcellularLocation>
</comment>
<feature type="domain" description="Crinkler effector protein N-terminal" evidence="4">
    <location>
        <begin position="5"/>
        <end position="65"/>
    </location>
</feature>
<dbReference type="GO" id="GO:0005576">
    <property type="term" value="C:extracellular region"/>
    <property type="evidence" value="ECO:0007669"/>
    <property type="project" value="UniProtKB-SubCell"/>
</dbReference>
<reference evidence="5" key="1">
    <citation type="journal article" date="2022" name="New Phytol.">
        <title>Evolutionary transition to the ectomycorrhizal habit in the genomes of a hyperdiverse lineage of mushroom-forming fungi.</title>
        <authorList>
            <person name="Looney B."/>
            <person name="Miyauchi S."/>
            <person name="Morin E."/>
            <person name="Drula E."/>
            <person name="Courty P.E."/>
            <person name="Kohler A."/>
            <person name="Kuo A."/>
            <person name="LaButti K."/>
            <person name="Pangilinan J."/>
            <person name="Lipzen A."/>
            <person name="Riley R."/>
            <person name="Andreopoulos W."/>
            <person name="He G."/>
            <person name="Johnson J."/>
            <person name="Nolan M."/>
            <person name="Tritt A."/>
            <person name="Barry K.W."/>
            <person name="Grigoriev I.V."/>
            <person name="Nagy L.G."/>
            <person name="Hibbett D."/>
            <person name="Henrissat B."/>
            <person name="Matheny P.B."/>
            <person name="Labbe J."/>
            <person name="Martin F.M."/>
        </authorList>
    </citation>
    <scope>NUCLEOTIDE SEQUENCE</scope>
    <source>
        <strain evidence="5">BPL690</strain>
    </source>
</reference>